<dbReference type="Gene3D" id="1.20.120.450">
    <property type="entry name" value="dinb family like domain"/>
    <property type="match status" value="1"/>
</dbReference>
<dbReference type="RefSeq" id="WP_311771298.1">
    <property type="nucleotide sequence ID" value="NZ_JACHJQ010000005.1"/>
</dbReference>
<reference evidence="2 3" key="1">
    <citation type="submission" date="2020-08" db="EMBL/GenBank/DDBJ databases">
        <title>Genomic Encyclopedia of Type Strains, Phase III (KMG-III): the genomes of soil and plant-associated and newly described type strains.</title>
        <authorList>
            <person name="Whitman W."/>
        </authorList>
    </citation>
    <scope>NUCLEOTIDE SEQUENCE [LARGE SCALE GENOMIC DNA]</scope>
    <source>
        <strain evidence="2 3">CECT 8960</strain>
    </source>
</reference>
<keyword evidence="3" id="KW-1185">Reference proteome</keyword>
<protein>
    <recommendedName>
        <fullName evidence="1">Mycothiol-dependent maleylpyruvate isomerase metal-binding domain-containing protein</fullName>
    </recommendedName>
</protein>
<feature type="domain" description="Mycothiol-dependent maleylpyruvate isomerase metal-binding" evidence="1">
    <location>
        <begin position="19"/>
        <end position="145"/>
    </location>
</feature>
<name>A0A7W7VGK6_9PSEU</name>
<accession>A0A7W7VGK6</accession>
<dbReference type="Pfam" id="PF11716">
    <property type="entry name" value="MDMPI_N"/>
    <property type="match status" value="1"/>
</dbReference>
<dbReference type="InterPro" id="IPR034660">
    <property type="entry name" value="DinB/YfiT-like"/>
</dbReference>
<dbReference type="AlphaFoldDB" id="A0A7W7VGK6"/>
<proteinExistence type="predicted"/>
<dbReference type="SUPFAM" id="SSF109854">
    <property type="entry name" value="DinB/YfiT-like putative metalloenzymes"/>
    <property type="match status" value="1"/>
</dbReference>
<gene>
    <name evidence="2" type="ORF">FHR82_005522</name>
</gene>
<dbReference type="EMBL" id="JACHJQ010000005">
    <property type="protein sequence ID" value="MBB4909269.1"/>
    <property type="molecule type" value="Genomic_DNA"/>
</dbReference>
<organism evidence="2 3">
    <name type="scientific">Actinophytocola algeriensis</name>
    <dbReference type="NCBI Taxonomy" id="1768010"/>
    <lineage>
        <taxon>Bacteria</taxon>
        <taxon>Bacillati</taxon>
        <taxon>Actinomycetota</taxon>
        <taxon>Actinomycetes</taxon>
        <taxon>Pseudonocardiales</taxon>
        <taxon>Pseudonocardiaceae</taxon>
    </lineage>
</organism>
<comment type="caution">
    <text evidence="2">The sequence shown here is derived from an EMBL/GenBank/DDBJ whole genome shotgun (WGS) entry which is preliminary data.</text>
</comment>
<evidence type="ECO:0000259" key="1">
    <source>
        <dbReference type="Pfam" id="PF11716"/>
    </source>
</evidence>
<dbReference type="Proteomes" id="UP000520767">
    <property type="component" value="Unassembled WGS sequence"/>
</dbReference>
<dbReference type="GO" id="GO:0046872">
    <property type="term" value="F:metal ion binding"/>
    <property type="evidence" value="ECO:0007669"/>
    <property type="project" value="InterPro"/>
</dbReference>
<dbReference type="InterPro" id="IPR024344">
    <property type="entry name" value="MDMPI_metal-binding"/>
</dbReference>
<evidence type="ECO:0000313" key="2">
    <source>
        <dbReference type="EMBL" id="MBB4909269.1"/>
    </source>
</evidence>
<evidence type="ECO:0000313" key="3">
    <source>
        <dbReference type="Proteomes" id="UP000520767"/>
    </source>
</evidence>
<sequence length="208" mass="21932">MPVTADDVALSVRLAVGALAAAPSGWDTPAGDVSWTCWETAEHVADDLFYYATQIARTPQEEQGPDPFTLSARREGGPEVALFADPDAGPAGLLQVVDACGALLAAAVRTAPPEARGYHVFGLADAEGFAAMGVVEVLVHTADIAAGLGVPWTPPADLCERVLARLFPDVEVTGDPWRTLLWATGRGELPGRPLRTEWRWHSAPIATG</sequence>